<accession>A0A8J6M0N8</accession>
<evidence type="ECO:0000313" key="16">
    <source>
        <dbReference type="Proteomes" id="UP000601768"/>
    </source>
</evidence>
<dbReference type="Pfam" id="PF02518">
    <property type="entry name" value="HATPase_c"/>
    <property type="match status" value="1"/>
</dbReference>
<dbReference type="SUPFAM" id="SSF55874">
    <property type="entry name" value="ATPase domain of HSP90 chaperone/DNA topoisomerase II/histidine kinase"/>
    <property type="match status" value="1"/>
</dbReference>
<keyword evidence="9" id="KW-0067">ATP-binding</keyword>
<evidence type="ECO:0000256" key="6">
    <source>
        <dbReference type="ARBA" id="ARBA00022692"/>
    </source>
</evidence>
<dbReference type="InterPro" id="IPR036890">
    <property type="entry name" value="HATPase_C_sf"/>
</dbReference>
<feature type="domain" description="Histidine kinase" evidence="14">
    <location>
        <begin position="243"/>
        <end position="453"/>
    </location>
</feature>
<reference evidence="15" key="2">
    <citation type="submission" date="2020-08" db="EMBL/GenBank/DDBJ databases">
        <authorList>
            <person name="Lai Q."/>
        </authorList>
    </citation>
    <scope>NUCLEOTIDE SEQUENCE</scope>
    <source>
        <strain evidence="15">S27-2</strain>
    </source>
</reference>
<dbReference type="PROSITE" id="PS50109">
    <property type="entry name" value="HIS_KIN"/>
    <property type="match status" value="1"/>
</dbReference>
<feature type="transmembrane region" description="Helical" evidence="13">
    <location>
        <begin position="169"/>
        <end position="190"/>
    </location>
</feature>
<dbReference type="InterPro" id="IPR050428">
    <property type="entry name" value="TCS_sensor_his_kinase"/>
</dbReference>
<dbReference type="InterPro" id="IPR005467">
    <property type="entry name" value="His_kinase_dom"/>
</dbReference>
<dbReference type="PANTHER" id="PTHR45436">
    <property type="entry name" value="SENSOR HISTIDINE KINASE YKOH"/>
    <property type="match status" value="1"/>
</dbReference>
<evidence type="ECO:0000256" key="3">
    <source>
        <dbReference type="ARBA" id="ARBA00012438"/>
    </source>
</evidence>
<dbReference type="EC" id="2.7.13.3" evidence="3"/>
<proteinExistence type="predicted"/>
<dbReference type="Proteomes" id="UP000601768">
    <property type="component" value="Unassembled WGS sequence"/>
</dbReference>
<evidence type="ECO:0000256" key="5">
    <source>
        <dbReference type="ARBA" id="ARBA00022679"/>
    </source>
</evidence>
<name>A0A8J6M0N8_9ALTE</name>
<evidence type="ECO:0000256" key="8">
    <source>
        <dbReference type="ARBA" id="ARBA00022777"/>
    </source>
</evidence>
<keyword evidence="4" id="KW-0597">Phosphoprotein</keyword>
<evidence type="ECO:0000256" key="4">
    <source>
        <dbReference type="ARBA" id="ARBA00022553"/>
    </source>
</evidence>
<reference evidence="15" key="1">
    <citation type="journal article" date="2018" name="Int. J. Syst. Evol. Microbiol.">
        <title>Neptunicella marina gen. nov., sp. nov., isolated from surface seawater.</title>
        <authorList>
            <person name="Liu X."/>
            <person name="Lai Q."/>
            <person name="Du Y."/>
            <person name="Zhang X."/>
            <person name="Liu Z."/>
            <person name="Sun F."/>
            <person name="Shao Z."/>
        </authorList>
    </citation>
    <scope>NUCLEOTIDE SEQUENCE</scope>
    <source>
        <strain evidence="15">S27-2</strain>
    </source>
</reference>
<evidence type="ECO:0000256" key="7">
    <source>
        <dbReference type="ARBA" id="ARBA00022741"/>
    </source>
</evidence>
<dbReference type="InterPro" id="IPR003594">
    <property type="entry name" value="HATPase_dom"/>
</dbReference>
<dbReference type="GO" id="GO:0000155">
    <property type="term" value="F:phosphorelay sensor kinase activity"/>
    <property type="evidence" value="ECO:0007669"/>
    <property type="project" value="InterPro"/>
</dbReference>
<dbReference type="InterPro" id="IPR004358">
    <property type="entry name" value="Sig_transdc_His_kin-like_C"/>
</dbReference>
<comment type="caution">
    <text evidence="15">The sequence shown here is derived from an EMBL/GenBank/DDBJ whole genome shotgun (WGS) entry which is preliminary data.</text>
</comment>
<organism evidence="15 16">
    <name type="scientific">Neptunicella marina</name>
    <dbReference type="NCBI Taxonomy" id="2125989"/>
    <lineage>
        <taxon>Bacteria</taxon>
        <taxon>Pseudomonadati</taxon>
        <taxon>Pseudomonadota</taxon>
        <taxon>Gammaproteobacteria</taxon>
        <taxon>Alteromonadales</taxon>
        <taxon>Alteromonadaceae</taxon>
        <taxon>Neptunicella</taxon>
    </lineage>
</organism>
<keyword evidence="12 13" id="KW-0472">Membrane</keyword>
<evidence type="ECO:0000256" key="12">
    <source>
        <dbReference type="ARBA" id="ARBA00023136"/>
    </source>
</evidence>
<keyword evidence="8 15" id="KW-0418">Kinase</keyword>
<dbReference type="SUPFAM" id="SSF47384">
    <property type="entry name" value="Homodimeric domain of signal transducing histidine kinase"/>
    <property type="match status" value="1"/>
</dbReference>
<evidence type="ECO:0000256" key="1">
    <source>
        <dbReference type="ARBA" id="ARBA00000085"/>
    </source>
</evidence>
<keyword evidence="6 13" id="KW-0812">Transmembrane</keyword>
<dbReference type="Gene3D" id="1.10.287.130">
    <property type="match status" value="1"/>
</dbReference>
<evidence type="ECO:0000259" key="14">
    <source>
        <dbReference type="PROSITE" id="PS50109"/>
    </source>
</evidence>
<dbReference type="InterPro" id="IPR003661">
    <property type="entry name" value="HisK_dim/P_dom"/>
</dbReference>
<dbReference type="RefSeq" id="WP_186508137.1">
    <property type="nucleotide sequence ID" value="NZ_JACNEP010000020.1"/>
</dbReference>
<dbReference type="SMART" id="SM00388">
    <property type="entry name" value="HisKA"/>
    <property type="match status" value="1"/>
</dbReference>
<dbReference type="SMART" id="SM00387">
    <property type="entry name" value="HATPase_c"/>
    <property type="match status" value="1"/>
</dbReference>
<comment type="catalytic activity">
    <reaction evidence="1">
        <text>ATP + protein L-histidine = ADP + protein N-phospho-L-histidine.</text>
        <dbReference type="EC" id="2.7.13.3"/>
    </reaction>
</comment>
<evidence type="ECO:0000313" key="15">
    <source>
        <dbReference type="EMBL" id="MBC3767555.1"/>
    </source>
</evidence>
<keyword evidence="11" id="KW-0902">Two-component regulatory system</keyword>
<dbReference type="AlphaFoldDB" id="A0A8J6M0N8"/>
<dbReference type="EMBL" id="JACNEP010000020">
    <property type="protein sequence ID" value="MBC3767555.1"/>
    <property type="molecule type" value="Genomic_DNA"/>
</dbReference>
<evidence type="ECO:0000256" key="11">
    <source>
        <dbReference type="ARBA" id="ARBA00023012"/>
    </source>
</evidence>
<evidence type="ECO:0000256" key="2">
    <source>
        <dbReference type="ARBA" id="ARBA00004141"/>
    </source>
</evidence>
<dbReference type="PRINTS" id="PR00344">
    <property type="entry name" value="BCTRLSENSOR"/>
</dbReference>
<gene>
    <name evidence="15" type="ORF">H8B19_16875</name>
</gene>
<evidence type="ECO:0000256" key="10">
    <source>
        <dbReference type="ARBA" id="ARBA00022989"/>
    </source>
</evidence>
<dbReference type="InterPro" id="IPR036097">
    <property type="entry name" value="HisK_dim/P_sf"/>
</dbReference>
<dbReference type="CDD" id="cd00082">
    <property type="entry name" value="HisKA"/>
    <property type="match status" value="1"/>
</dbReference>
<keyword evidence="5" id="KW-0808">Transferase</keyword>
<keyword evidence="7" id="KW-0547">Nucleotide-binding</keyword>
<evidence type="ECO:0000256" key="13">
    <source>
        <dbReference type="SAM" id="Phobius"/>
    </source>
</evidence>
<dbReference type="GO" id="GO:0005886">
    <property type="term" value="C:plasma membrane"/>
    <property type="evidence" value="ECO:0007669"/>
    <property type="project" value="TreeGrafter"/>
</dbReference>
<comment type="subcellular location">
    <subcellularLocation>
        <location evidence="2">Membrane</location>
        <topology evidence="2">Multi-pass membrane protein</topology>
    </subcellularLocation>
</comment>
<evidence type="ECO:0000256" key="9">
    <source>
        <dbReference type="ARBA" id="ARBA00022840"/>
    </source>
</evidence>
<keyword evidence="10 13" id="KW-1133">Transmembrane helix</keyword>
<dbReference type="PANTHER" id="PTHR45436:SF14">
    <property type="entry name" value="SENSOR PROTEIN QSEC"/>
    <property type="match status" value="1"/>
</dbReference>
<sequence>MLWINLSALILLGIAGWRTYQATEHELDELFDAELAQTTRMISAMLNQENGVKLTNVTTIVDVPRLTNPDEDDADDKVRFVSGHRYESKLGFQVWSPEGKLLLASKNALQKPFSKMEHGYHDFYQDGRRWLSYSYFDKGTGTWIFAAQREDVRSELSGYIVDEQMLPLMLTWVPVSLAIFIVVSLVLAPVNRFSDELKKRRPDELTPFNEPLPKEVEPVRIATNQLLERIDHFIELEKQFINDASHELRTPLAGLKVRLVNLIELDLTEQERKDGLEAILALTDKMTSLVNQLLLIARMDSSKFKAPQPQSIVVREVVDEVISDMPEPLLEKVQWNIRLQNTIQVNAEPVLFHTLLRNLMDNAVRYSPPDGEVTISAEQTSDGVLIRIEDEGGGVPPDALKRLGKRFYRHEAKSNISGVGLGLSIVERIVALNHWSINYANNDNGLVVTLTAR</sequence>
<dbReference type="GO" id="GO:0005524">
    <property type="term" value="F:ATP binding"/>
    <property type="evidence" value="ECO:0007669"/>
    <property type="project" value="UniProtKB-KW"/>
</dbReference>
<dbReference type="Gene3D" id="3.30.565.10">
    <property type="entry name" value="Histidine kinase-like ATPase, C-terminal domain"/>
    <property type="match status" value="1"/>
</dbReference>
<dbReference type="Pfam" id="PF00512">
    <property type="entry name" value="HisKA"/>
    <property type="match status" value="1"/>
</dbReference>
<protein>
    <recommendedName>
        <fullName evidence="3">histidine kinase</fullName>
        <ecNumber evidence="3">2.7.13.3</ecNumber>
    </recommendedName>
</protein>
<keyword evidence="16" id="KW-1185">Reference proteome</keyword>